<keyword evidence="3" id="KW-1185">Reference proteome</keyword>
<gene>
    <name evidence="2" type="ORF">PGT21_023945</name>
</gene>
<dbReference type="EMBL" id="VSWC01000106">
    <property type="protein sequence ID" value="KAA1085915.1"/>
    <property type="molecule type" value="Genomic_DNA"/>
</dbReference>
<comment type="caution">
    <text evidence="2">The sequence shown here is derived from an EMBL/GenBank/DDBJ whole genome shotgun (WGS) entry which is preliminary data.</text>
</comment>
<dbReference type="AlphaFoldDB" id="A0A5B0N9F7"/>
<evidence type="ECO:0000256" key="1">
    <source>
        <dbReference type="SAM" id="MobiDB-lite"/>
    </source>
</evidence>
<organism evidence="2 3">
    <name type="scientific">Puccinia graminis f. sp. tritici</name>
    <dbReference type="NCBI Taxonomy" id="56615"/>
    <lineage>
        <taxon>Eukaryota</taxon>
        <taxon>Fungi</taxon>
        <taxon>Dikarya</taxon>
        <taxon>Basidiomycota</taxon>
        <taxon>Pucciniomycotina</taxon>
        <taxon>Pucciniomycetes</taxon>
        <taxon>Pucciniales</taxon>
        <taxon>Pucciniaceae</taxon>
        <taxon>Puccinia</taxon>
    </lineage>
</organism>
<dbReference type="Proteomes" id="UP000324748">
    <property type="component" value="Unassembled WGS sequence"/>
</dbReference>
<evidence type="ECO:0000313" key="2">
    <source>
        <dbReference type="EMBL" id="KAA1085915.1"/>
    </source>
</evidence>
<proteinExistence type="predicted"/>
<feature type="compositionally biased region" description="Low complexity" evidence="1">
    <location>
        <begin position="135"/>
        <end position="146"/>
    </location>
</feature>
<feature type="compositionally biased region" description="Polar residues" evidence="1">
    <location>
        <begin position="147"/>
        <end position="162"/>
    </location>
</feature>
<feature type="region of interest" description="Disordered" evidence="1">
    <location>
        <begin position="123"/>
        <end position="162"/>
    </location>
</feature>
<name>A0A5B0N9F7_PUCGR</name>
<sequence>MSQSPKSHRKYTAKELEIEEHYEWLHKTHADMVKVVQMWEPLVYRDTDTLVCSIITPSSKYFRPMIDCTHWFAAKDIQLKADGEAADLGIPQCEVPNIMEIWAQRRAELARGKYIDPVAKPWNASPSPCATPVRATAETGDEATGTPQPDATGSQKAQINID</sequence>
<reference evidence="2 3" key="1">
    <citation type="submission" date="2019-05" db="EMBL/GenBank/DDBJ databases">
        <title>Emergence of the Ug99 lineage of the wheat stem rust pathogen through somatic hybridization.</title>
        <authorList>
            <person name="Li F."/>
            <person name="Upadhyaya N.M."/>
            <person name="Sperschneider J."/>
            <person name="Matny O."/>
            <person name="Nguyen-Phuc H."/>
            <person name="Mago R."/>
            <person name="Raley C."/>
            <person name="Miller M.E."/>
            <person name="Silverstein K.A.T."/>
            <person name="Henningsen E."/>
            <person name="Hirsch C.D."/>
            <person name="Visser B."/>
            <person name="Pretorius Z.A."/>
            <person name="Steffenson B.J."/>
            <person name="Schwessinger B."/>
            <person name="Dodds P.N."/>
            <person name="Figueroa M."/>
        </authorList>
    </citation>
    <scope>NUCLEOTIDE SEQUENCE [LARGE SCALE GENOMIC DNA]</scope>
    <source>
        <strain evidence="2">21-0</strain>
    </source>
</reference>
<protein>
    <submittedName>
        <fullName evidence="2">Uncharacterized protein</fullName>
    </submittedName>
</protein>
<evidence type="ECO:0000313" key="3">
    <source>
        <dbReference type="Proteomes" id="UP000324748"/>
    </source>
</evidence>
<accession>A0A5B0N9F7</accession>
<dbReference type="OrthoDB" id="2508525at2759"/>